<organism evidence="3 4">
    <name type="scientific">Tepiditoga spiralis</name>
    <dbReference type="NCBI Taxonomy" id="2108365"/>
    <lineage>
        <taxon>Bacteria</taxon>
        <taxon>Thermotogati</taxon>
        <taxon>Thermotogota</taxon>
        <taxon>Thermotogae</taxon>
        <taxon>Petrotogales</taxon>
        <taxon>Petrotogaceae</taxon>
        <taxon>Tepiditoga</taxon>
    </lineage>
</organism>
<evidence type="ECO:0000313" key="3">
    <source>
        <dbReference type="EMBL" id="BBE31832.1"/>
    </source>
</evidence>
<keyword evidence="4" id="KW-1185">Reference proteome</keyword>
<keyword evidence="2" id="KW-0472">Membrane</keyword>
<gene>
    <name evidence="3" type="ORF">OSSY52_19730</name>
</gene>
<feature type="transmembrane region" description="Helical" evidence="2">
    <location>
        <begin position="29"/>
        <end position="46"/>
    </location>
</feature>
<keyword evidence="1" id="KW-0175">Coiled coil</keyword>
<evidence type="ECO:0000256" key="1">
    <source>
        <dbReference type="SAM" id="Coils"/>
    </source>
</evidence>
<name>A0A7G1GBM7_9BACT</name>
<accession>A0A7G1GBM7</accession>
<keyword evidence="2" id="KW-1133">Transmembrane helix</keyword>
<evidence type="ECO:0000256" key="2">
    <source>
        <dbReference type="SAM" id="Phobius"/>
    </source>
</evidence>
<sequence>MKSFSITLMILGILLLMIVFSGYSMNIWSIFEFILGILLISTSFFHKNSNFHLIYKDKIVRDKNMIKNTLEEAEEEISSENEMPEFAKKIATKTIGVVKDHLLPNEKKRILKYLIFGFLSGTILILDSFSLFGLNFNFWQIILVIFSSYLIGLGISNIIFGGEKK</sequence>
<protein>
    <submittedName>
        <fullName evidence="3">Uncharacterized protein</fullName>
    </submittedName>
</protein>
<proteinExistence type="predicted"/>
<feature type="transmembrane region" description="Helical" evidence="2">
    <location>
        <begin position="113"/>
        <end position="132"/>
    </location>
</feature>
<dbReference type="InParanoid" id="A0A7G1GBM7"/>
<dbReference type="KEGG" id="ocy:OSSY52_19730"/>
<keyword evidence="2" id="KW-0812">Transmembrane</keyword>
<dbReference type="Proteomes" id="UP000516361">
    <property type="component" value="Chromosome"/>
</dbReference>
<dbReference type="RefSeq" id="WP_190614632.1">
    <property type="nucleotide sequence ID" value="NZ_AP018712.1"/>
</dbReference>
<feature type="coiled-coil region" evidence="1">
    <location>
        <begin position="56"/>
        <end position="83"/>
    </location>
</feature>
<evidence type="ECO:0000313" key="4">
    <source>
        <dbReference type="Proteomes" id="UP000516361"/>
    </source>
</evidence>
<feature type="transmembrane region" description="Helical" evidence="2">
    <location>
        <begin position="138"/>
        <end position="160"/>
    </location>
</feature>
<dbReference type="EMBL" id="AP018712">
    <property type="protein sequence ID" value="BBE31832.1"/>
    <property type="molecule type" value="Genomic_DNA"/>
</dbReference>
<reference evidence="3 4" key="1">
    <citation type="submission" date="2018-06" db="EMBL/GenBank/DDBJ databases">
        <title>Genome sequencing of Oceanotoga sp. sy52.</title>
        <authorList>
            <person name="Mori K."/>
        </authorList>
    </citation>
    <scope>NUCLEOTIDE SEQUENCE [LARGE SCALE GENOMIC DNA]</scope>
    <source>
        <strain evidence="4">sy52</strain>
    </source>
</reference>
<dbReference type="AlphaFoldDB" id="A0A7G1GBM7"/>
<feature type="transmembrane region" description="Helical" evidence="2">
    <location>
        <begin position="7"/>
        <end position="23"/>
    </location>
</feature>